<accession>A0A9N7ZA82</accession>
<dbReference type="Proteomes" id="UP001153269">
    <property type="component" value="Unassembled WGS sequence"/>
</dbReference>
<gene>
    <name evidence="1" type="ORF">PLEPLA_LOCUS43348</name>
</gene>
<reference evidence="1" key="1">
    <citation type="submission" date="2020-03" db="EMBL/GenBank/DDBJ databases">
        <authorList>
            <person name="Weist P."/>
        </authorList>
    </citation>
    <scope>NUCLEOTIDE SEQUENCE</scope>
</reference>
<comment type="caution">
    <text evidence="1">The sequence shown here is derived from an EMBL/GenBank/DDBJ whole genome shotgun (WGS) entry which is preliminary data.</text>
</comment>
<proteinExistence type="predicted"/>
<organism evidence="1 2">
    <name type="scientific">Pleuronectes platessa</name>
    <name type="common">European plaice</name>
    <dbReference type="NCBI Taxonomy" id="8262"/>
    <lineage>
        <taxon>Eukaryota</taxon>
        <taxon>Metazoa</taxon>
        <taxon>Chordata</taxon>
        <taxon>Craniata</taxon>
        <taxon>Vertebrata</taxon>
        <taxon>Euteleostomi</taxon>
        <taxon>Actinopterygii</taxon>
        <taxon>Neopterygii</taxon>
        <taxon>Teleostei</taxon>
        <taxon>Neoteleostei</taxon>
        <taxon>Acanthomorphata</taxon>
        <taxon>Carangaria</taxon>
        <taxon>Pleuronectiformes</taxon>
        <taxon>Pleuronectoidei</taxon>
        <taxon>Pleuronectidae</taxon>
        <taxon>Pleuronectes</taxon>
    </lineage>
</organism>
<keyword evidence="2" id="KW-1185">Reference proteome</keyword>
<dbReference type="EMBL" id="CADEAL010004262">
    <property type="protein sequence ID" value="CAB1455567.1"/>
    <property type="molecule type" value="Genomic_DNA"/>
</dbReference>
<dbReference type="AlphaFoldDB" id="A0A9N7ZA82"/>
<name>A0A9N7ZA82_PLEPL</name>
<evidence type="ECO:0000313" key="2">
    <source>
        <dbReference type="Proteomes" id="UP001153269"/>
    </source>
</evidence>
<evidence type="ECO:0000313" key="1">
    <source>
        <dbReference type="EMBL" id="CAB1455567.1"/>
    </source>
</evidence>
<protein>
    <submittedName>
        <fullName evidence="1">Uncharacterized protein</fullName>
    </submittedName>
</protein>
<sequence length="93" mass="9917">MMIRVKTEGDNVLAAAGLRPAEKSCSPAVDGGDSLRRLYSPLGLEQQLVVLPPLWNNHTHTPVNLLGGFSLPASVKCSVPSWPYIPAKAEPGQ</sequence>